<protein>
    <submittedName>
        <fullName evidence="1">Uncharacterized protein</fullName>
    </submittedName>
</protein>
<dbReference type="EMBL" id="BPPX01000030">
    <property type="protein sequence ID" value="GJC88112.1"/>
    <property type="molecule type" value="Genomic_DNA"/>
</dbReference>
<keyword evidence="2" id="KW-1185">Reference proteome</keyword>
<accession>A0AA37GXH3</accession>
<evidence type="ECO:0000313" key="2">
    <source>
        <dbReference type="Proteomes" id="UP001055172"/>
    </source>
</evidence>
<reference evidence="1 2" key="1">
    <citation type="submission" date="2021-07" db="EMBL/GenBank/DDBJ databases">
        <title>Genome data of Colletotrichum spaethianum.</title>
        <authorList>
            <person name="Utami Y.D."/>
            <person name="Hiruma K."/>
        </authorList>
    </citation>
    <scope>NUCLEOTIDE SEQUENCE [LARGE SCALE GENOMIC DNA]</scope>
    <source>
        <strain evidence="1 2">MAFF 242679</strain>
    </source>
</reference>
<proteinExistence type="predicted"/>
<sequence length="199" mass="22556">MLAQAARAWLQTVTRLSLIVNPTPGANDLTPYGSRCLPHTDPARTEASHWSAELLGFKSLFYALSDLGLSFYPWDEGRQFRTLSKLLHIPTLRLLQLEYLDCGPRELTTLLERHKTTLRAVRLKSVCFTGGHTNSWSTLTKRIQENTLVETFSVEECFVDDREGKRIITLLDLLYAETRQDLCSLVVAIRQAEDESSEG</sequence>
<gene>
    <name evidence="1" type="ORF">ColLi_10950</name>
</gene>
<organism evidence="1 2">
    <name type="scientific">Colletotrichum liriopes</name>
    <dbReference type="NCBI Taxonomy" id="708192"/>
    <lineage>
        <taxon>Eukaryota</taxon>
        <taxon>Fungi</taxon>
        <taxon>Dikarya</taxon>
        <taxon>Ascomycota</taxon>
        <taxon>Pezizomycotina</taxon>
        <taxon>Sordariomycetes</taxon>
        <taxon>Hypocreomycetidae</taxon>
        <taxon>Glomerellales</taxon>
        <taxon>Glomerellaceae</taxon>
        <taxon>Colletotrichum</taxon>
        <taxon>Colletotrichum spaethianum species complex</taxon>
    </lineage>
</organism>
<name>A0AA37GXH3_9PEZI</name>
<evidence type="ECO:0000313" key="1">
    <source>
        <dbReference type="EMBL" id="GJC88112.1"/>
    </source>
</evidence>
<comment type="caution">
    <text evidence="1">The sequence shown here is derived from an EMBL/GenBank/DDBJ whole genome shotgun (WGS) entry which is preliminary data.</text>
</comment>
<dbReference type="AlphaFoldDB" id="A0AA37GXH3"/>
<dbReference type="Proteomes" id="UP001055172">
    <property type="component" value="Unassembled WGS sequence"/>
</dbReference>